<protein>
    <recommendedName>
        <fullName evidence="4">NAD(+) diphosphatase</fullName>
        <ecNumber evidence="4">3.6.1.22</ecNumber>
    </recommendedName>
</protein>
<dbReference type="InterPro" id="IPR015797">
    <property type="entry name" value="NUDIX_hydrolase-like_dom_sf"/>
</dbReference>
<gene>
    <name evidence="11" type="primary">nudC</name>
    <name evidence="11" type="ORF">ABFZ84_04525</name>
</gene>
<evidence type="ECO:0000259" key="10">
    <source>
        <dbReference type="PROSITE" id="PS51462"/>
    </source>
</evidence>
<keyword evidence="12" id="KW-1185">Reference proteome</keyword>
<evidence type="ECO:0000256" key="8">
    <source>
        <dbReference type="ARBA" id="ARBA00023027"/>
    </source>
</evidence>
<dbReference type="CDD" id="cd03429">
    <property type="entry name" value="NUDIX_NADH_pyrophosphatase_Nudt13"/>
    <property type="match status" value="1"/>
</dbReference>
<comment type="cofactor">
    <cofactor evidence="1">
        <name>Mg(2+)</name>
        <dbReference type="ChEBI" id="CHEBI:18420"/>
    </cofactor>
</comment>
<dbReference type="InterPro" id="IPR015375">
    <property type="entry name" value="NADH_PPase-like_N"/>
</dbReference>
<evidence type="ECO:0000313" key="12">
    <source>
        <dbReference type="Proteomes" id="UP001560685"/>
    </source>
</evidence>
<dbReference type="Proteomes" id="UP001560685">
    <property type="component" value="Unassembled WGS sequence"/>
</dbReference>
<dbReference type="PROSITE" id="PS00893">
    <property type="entry name" value="NUDIX_BOX"/>
    <property type="match status" value="1"/>
</dbReference>
<dbReference type="InterPro" id="IPR049734">
    <property type="entry name" value="NudC-like_C"/>
</dbReference>
<evidence type="ECO:0000256" key="9">
    <source>
        <dbReference type="ARBA" id="ARBA00023679"/>
    </source>
</evidence>
<dbReference type="SUPFAM" id="SSF55811">
    <property type="entry name" value="Nudix"/>
    <property type="match status" value="1"/>
</dbReference>
<evidence type="ECO:0000256" key="6">
    <source>
        <dbReference type="ARBA" id="ARBA00022801"/>
    </source>
</evidence>
<dbReference type="PROSITE" id="PS51462">
    <property type="entry name" value="NUDIX"/>
    <property type="match status" value="1"/>
</dbReference>
<dbReference type="InterPro" id="IPR000086">
    <property type="entry name" value="NUDIX_hydrolase_dom"/>
</dbReference>
<dbReference type="NCBIfam" id="NF001299">
    <property type="entry name" value="PRK00241.1"/>
    <property type="match status" value="1"/>
</dbReference>
<dbReference type="RefSeq" id="WP_369312739.1">
    <property type="nucleotide sequence ID" value="NZ_JBEHZE010000001.1"/>
</dbReference>
<evidence type="ECO:0000256" key="1">
    <source>
        <dbReference type="ARBA" id="ARBA00001946"/>
    </source>
</evidence>
<dbReference type="PANTHER" id="PTHR42904">
    <property type="entry name" value="NUDIX HYDROLASE, NUDC SUBFAMILY"/>
    <property type="match status" value="1"/>
</dbReference>
<dbReference type="Gene3D" id="3.90.79.20">
    <property type="match status" value="1"/>
</dbReference>
<proteinExistence type="inferred from homology"/>
<evidence type="ECO:0000256" key="4">
    <source>
        <dbReference type="ARBA" id="ARBA00012381"/>
    </source>
</evidence>
<dbReference type="InterPro" id="IPR020084">
    <property type="entry name" value="NUDIX_hydrolase_CS"/>
</dbReference>
<evidence type="ECO:0000256" key="3">
    <source>
        <dbReference type="ARBA" id="ARBA00009595"/>
    </source>
</evidence>
<keyword evidence="8" id="KW-0520">NAD</keyword>
<evidence type="ECO:0000256" key="5">
    <source>
        <dbReference type="ARBA" id="ARBA00022723"/>
    </source>
</evidence>
<comment type="catalytic activity">
    <reaction evidence="9">
        <text>a 5'-end NAD(+)-phospho-ribonucleoside in mRNA + H2O = a 5'-end phospho-adenosine-phospho-ribonucleoside in mRNA + beta-nicotinamide D-ribonucleotide + 2 H(+)</text>
        <dbReference type="Rhea" id="RHEA:60876"/>
        <dbReference type="Rhea" id="RHEA-COMP:15698"/>
        <dbReference type="Rhea" id="RHEA-COMP:15719"/>
        <dbReference type="ChEBI" id="CHEBI:14649"/>
        <dbReference type="ChEBI" id="CHEBI:15377"/>
        <dbReference type="ChEBI" id="CHEBI:15378"/>
        <dbReference type="ChEBI" id="CHEBI:144029"/>
        <dbReference type="ChEBI" id="CHEBI:144051"/>
    </reaction>
    <physiologicalReaction direction="left-to-right" evidence="9">
        <dbReference type="Rhea" id="RHEA:60877"/>
    </physiologicalReaction>
</comment>
<keyword evidence="7" id="KW-0460">Magnesium</keyword>
<dbReference type="GO" id="GO:0016787">
    <property type="term" value="F:hydrolase activity"/>
    <property type="evidence" value="ECO:0007669"/>
    <property type="project" value="UniProtKB-KW"/>
</dbReference>
<comment type="cofactor">
    <cofactor evidence="2">
        <name>Zn(2+)</name>
        <dbReference type="ChEBI" id="CHEBI:29105"/>
    </cofactor>
</comment>
<name>A0ABV3Z5R7_9PROT</name>
<dbReference type="EC" id="3.6.1.22" evidence="4"/>
<evidence type="ECO:0000256" key="7">
    <source>
        <dbReference type="ARBA" id="ARBA00022842"/>
    </source>
</evidence>
<evidence type="ECO:0000313" key="11">
    <source>
        <dbReference type="EMBL" id="MEX6632806.1"/>
    </source>
</evidence>
<dbReference type="InterPro" id="IPR015376">
    <property type="entry name" value="Znr_NADH_PPase"/>
</dbReference>
<comment type="caution">
    <text evidence="11">The sequence shown here is derived from an EMBL/GenBank/DDBJ whole genome shotgun (WGS) entry which is preliminary data.</text>
</comment>
<evidence type="ECO:0000256" key="2">
    <source>
        <dbReference type="ARBA" id="ARBA00001947"/>
    </source>
</evidence>
<dbReference type="Gene3D" id="3.90.79.10">
    <property type="entry name" value="Nucleoside Triphosphate Pyrophosphohydrolase"/>
    <property type="match status" value="1"/>
</dbReference>
<reference evidence="11 12" key="1">
    <citation type="submission" date="2024-05" db="EMBL/GenBank/DDBJ databases">
        <title>Three bacterial strains, DH-69, EH-24, and ECK-19 isolated from coastal sediments.</title>
        <authorList>
            <person name="Ye Y.-Q."/>
            <person name="Du Z.-J."/>
        </authorList>
    </citation>
    <scope>NUCLEOTIDE SEQUENCE [LARGE SCALE GENOMIC DNA]</scope>
    <source>
        <strain evidence="11 12">ECK-19</strain>
    </source>
</reference>
<comment type="similarity">
    <text evidence="3">Belongs to the Nudix hydrolase family. NudC subfamily.</text>
</comment>
<dbReference type="Pfam" id="PF00293">
    <property type="entry name" value="NUDIX"/>
    <property type="match status" value="1"/>
</dbReference>
<keyword evidence="6 11" id="KW-0378">Hydrolase</keyword>
<dbReference type="InterPro" id="IPR050241">
    <property type="entry name" value="NAD-cap_RNA_hydrolase_NudC"/>
</dbReference>
<feature type="domain" description="Nudix hydrolase" evidence="10">
    <location>
        <begin position="167"/>
        <end position="291"/>
    </location>
</feature>
<organism evidence="11 12">
    <name type="scientific">Hyphococcus lacteus</name>
    <dbReference type="NCBI Taxonomy" id="3143536"/>
    <lineage>
        <taxon>Bacteria</taxon>
        <taxon>Pseudomonadati</taxon>
        <taxon>Pseudomonadota</taxon>
        <taxon>Alphaproteobacteria</taxon>
        <taxon>Parvularculales</taxon>
        <taxon>Parvularculaceae</taxon>
        <taxon>Hyphococcus</taxon>
    </lineage>
</organism>
<dbReference type="Pfam" id="PF09296">
    <property type="entry name" value="NUDIX-like"/>
    <property type="match status" value="1"/>
</dbReference>
<accession>A0ABV3Z5R7</accession>
<dbReference type="PANTHER" id="PTHR42904:SF6">
    <property type="entry name" value="NAD-CAPPED RNA HYDROLASE NUDT12"/>
    <property type="match status" value="1"/>
</dbReference>
<dbReference type="EMBL" id="JBEHZE010000001">
    <property type="protein sequence ID" value="MEX6632806.1"/>
    <property type="molecule type" value="Genomic_DNA"/>
</dbReference>
<sequence>MKIGANPNWFANNPLLRLNNEKDSTAFIRARLADPDSLMIPLWQGDPLVIDGKKAGFLSTAARSEFPQGATTVFLGLKNDRAYFGIDASATSQAPETAAFADIGEYMSLRMAASELNRDDLAVIGHARWLIEWRRTHQFCSACGHETDLQLGGAKSQCPNCEAIHFPRSNPVAIVLATHKDACLLGRGPSWPPGFLSALAGFIEAGETPEEAAKRELFEEAGIMLTDVRYQFSQPWPFPASMMMGFIADAEDRDLNLDTDEIEEARWVAKSDIRLLLDKDENAPEGIFVPPRFTIARQLLEIWAR</sequence>
<keyword evidence="5" id="KW-0479">Metal-binding</keyword>
<dbReference type="Pfam" id="PF09297">
    <property type="entry name" value="Zn_ribbon_NUD"/>
    <property type="match status" value="1"/>
</dbReference>